<evidence type="ECO:0000259" key="14">
    <source>
        <dbReference type="PROSITE" id="PS50109"/>
    </source>
</evidence>
<evidence type="ECO:0000256" key="10">
    <source>
        <dbReference type="ARBA" id="ARBA00023012"/>
    </source>
</evidence>
<dbReference type="SUPFAM" id="SSF55874">
    <property type="entry name" value="ATPase domain of HSP90 chaperone/DNA topoisomerase II/histidine kinase"/>
    <property type="match status" value="1"/>
</dbReference>
<dbReference type="InterPro" id="IPR003594">
    <property type="entry name" value="HATPase_dom"/>
</dbReference>
<keyword evidence="7" id="KW-0547">Nucleotide-binding</keyword>
<dbReference type="Gene3D" id="3.30.450.20">
    <property type="entry name" value="PAS domain"/>
    <property type="match status" value="1"/>
</dbReference>
<comment type="catalytic activity">
    <reaction evidence="1">
        <text>ATP + protein L-histidine = ADP + protein N-phospho-L-histidine.</text>
        <dbReference type="EC" id="2.7.13.3"/>
    </reaction>
</comment>
<dbReference type="RefSeq" id="WP_121908079.1">
    <property type="nucleotide sequence ID" value="NZ_REFC01000014.1"/>
</dbReference>
<dbReference type="InterPro" id="IPR011006">
    <property type="entry name" value="CheY-like_superfamily"/>
</dbReference>
<dbReference type="AlphaFoldDB" id="A0A3L9YE43"/>
<sequence>MSTLINRFFSQNAPTIEKSNLIISGSDSILDYFINKGSSCKKFNDLAQKVRQYQFPEQDFKSNLADIYLYLEIEDYLIYHDPRCITSKVALRKEITINFSDIASKEAFRPLFETGRNQEIILGHFFISYILQSFQALEKSNKLASRWLGSINSTPPILKNLDLVGQINSFRKLKENLHKIYVEFLNSFGKEFSDAIFYNALKDFNFNYHRLESKNTLKEMIPQGFFEVESIPVKNGSESPEIKVHIDTKKAVAIDNNSVLEYILDGYILINQEGNVIDNNSNALQIFGLQKEALKNKSIFDLLSEEIAIQLRKDLFNPDPAIPKNIIGTRLETELQKSNGITDDYEIAITNNYSSPQDTYSIFLKNITNKKDTLKSVREAKINAERMAKAKSTFLSNMSHEIRTPLNVILGLSEIITKSDHKNESLLRKNVDGINFSAKSLLSIVNDILDFSKIEAGKLTLQAIDFNLRDVVENLANGFEIKAKEKGLKLEAFMDKDIPDIVIGDQYRLNQILTNLIGNSIKFTQEGQITINILKVAEDDSAITLNFQVKDTGIGIPEDKLENIFDSFYQVENPENSKITGTGLGLAITKELIYLQEGTLDASSEVGVGSVFEFSIPLKKSKLKKITNTVKYSGELDLKLNNLRVLVAEDNQMNQFYIKQLLNGLNVEVDIAENGQEAVEIFKNSKTDYDIVFMDMHMPVMNGLEAISIIRKSNKNSRKKIPIVACSADVFPEARKNAIKAGIDFYLTKPLNEDAVKEVLFWLISDEDFNPNTPSNTTGQDVVGAKSSTIDINMLLETFDNDEEFIISLLEVFIKETPEDYKSLRSCMEREYYSRASSLAHKMKSSFMNLGMTLLGHHLQQIESNTIKNEGLNDAKKHMTAFNSLYTKALLEINIILIELRQH</sequence>
<evidence type="ECO:0000256" key="13">
    <source>
        <dbReference type="PROSITE-ProRule" id="PRU00169"/>
    </source>
</evidence>
<dbReference type="PROSITE" id="PS50112">
    <property type="entry name" value="PAS"/>
    <property type="match status" value="1"/>
</dbReference>
<dbReference type="InterPro" id="IPR035965">
    <property type="entry name" value="PAS-like_dom_sf"/>
</dbReference>
<keyword evidence="6" id="KW-0812">Transmembrane</keyword>
<name>A0A3L9YE43_9FLAO</name>
<dbReference type="InterPro" id="IPR036641">
    <property type="entry name" value="HPT_dom_sf"/>
</dbReference>
<evidence type="ECO:0000259" key="17">
    <source>
        <dbReference type="PROSITE" id="PS50894"/>
    </source>
</evidence>
<dbReference type="PROSITE" id="PS50894">
    <property type="entry name" value="HPT"/>
    <property type="match status" value="1"/>
</dbReference>
<dbReference type="Gene3D" id="1.10.287.130">
    <property type="match status" value="1"/>
</dbReference>
<dbReference type="InterPro" id="IPR036097">
    <property type="entry name" value="HisK_dim/P_sf"/>
</dbReference>
<evidence type="ECO:0000256" key="5">
    <source>
        <dbReference type="ARBA" id="ARBA00022553"/>
    </source>
</evidence>
<dbReference type="InterPro" id="IPR008207">
    <property type="entry name" value="Sig_transdc_His_kin_Hpt_dom"/>
</dbReference>
<evidence type="ECO:0000256" key="6">
    <source>
        <dbReference type="ARBA" id="ARBA00022692"/>
    </source>
</evidence>
<evidence type="ECO:0000313" key="18">
    <source>
        <dbReference type="EMBL" id="RMA57720.1"/>
    </source>
</evidence>
<feature type="domain" description="Response regulatory" evidence="15">
    <location>
        <begin position="644"/>
        <end position="764"/>
    </location>
</feature>
<dbReference type="Pfam" id="PF00512">
    <property type="entry name" value="HisKA"/>
    <property type="match status" value="1"/>
</dbReference>
<feature type="domain" description="PAS" evidence="16">
    <location>
        <begin position="259"/>
        <end position="306"/>
    </location>
</feature>
<dbReference type="InterPro" id="IPR005467">
    <property type="entry name" value="His_kinase_dom"/>
</dbReference>
<dbReference type="SMART" id="SM00387">
    <property type="entry name" value="HATPase_c"/>
    <property type="match status" value="1"/>
</dbReference>
<feature type="modified residue" description="4-aspartylphosphate" evidence="13">
    <location>
        <position position="695"/>
    </location>
</feature>
<keyword evidence="4" id="KW-1003">Cell membrane</keyword>
<dbReference type="Gene3D" id="3.30.565.10">
    <property type="entry name" value="Histidine kinase-like ATPase, C-terminal domain"/>
    <property type="match status" value="1"/>
</dbReference>
<evidence type="ECO:0000256" key="12">
    <source>
        <dbReference type="PROSITE-ProRule" id="PRU00110"/>
    </source>
</evidence>
<evidence type="ECO:0000256" key="8">
    <source>
        <dbReference type="ARBA" id="ARBA00022840"/>
    </source>
</evidence>
<dbReference type="GO" id="GO:0005886">
    <property type="term" value="C:plasma membrane"/>
    <property type="evidence" value="ECO:0007669"/>
    <property type="project" value="UniProtKB-SubCell"/>
</dbReference>
<dbReference type="CDD" id="cd00082">
    <property type="entry name" value="HisKA"/>
    <property type="match status" value="1"/>
</dbReference>
<keyword evidence="8" id="KW-0067">ATP-binding</keyword>
<comment type="subcellular location">
    <subcellularLocation>
        <location evidence="2">Cell membrane</location>
        <topology evidence="2">Multi-pass membrane protein</topology>
    </subcellularLocation>
</comment>
<evidence type="ECO:0000256" key="4">
    <source>
        <dbReference type="ARBA" id="ARBA00022475"/>
    </source>
</evidence>
<dbReference type="SMART" id="SM00388">
    <property type="entry name" value="HisKA"/>
    <property type="match status" value="1"/>
</dbReference>
<evidence type="ECO:0000256" key="2">
    <source>
        <dbReference type="ARBA" id="ARBA00004651"/>
    </source>
</evidence>
<keyword evidence="11" id="KW-0472">Membrane</keyword>
<dbReference type="PANTHER" id="PTHR45339:SF1">
    <property type="entry name" value="HYBRID SIGNAL TRANSDUCTION HISTIDINE KINASE J"/>
    <property type="match status" value="1"/>
</dbReference>
<keyword evidence="9" id="KW-1133">Transmembrane helix</keyword>
<evidence type="ECO:0000256" key="1">
    <source>
        <dbReference type="ARBA" id="ARBA00000085"/>
    </source>
</evidence>
<dbReference type="SMART" id="SM00091">
    <property type="entry name" value="PAS"/>
    <property type="match status" value="1"/>
</dbReference>
<dbReference type="FunFam" id="3.30.565.10:FF:000010">
    <property type="entry name" value="Sensor histidine kinase RcsC"/>
    <property type="match status" value="1"/>
</dbReference>
<evidence type="ECO:0000259" key="16">
    <source>
        <dbReference type="PROSITE" id="PS50112"/>
    </source>
</evidence>
<feature type="domain" description="Histidine kinase" evidence="14">
    <location>
        <begin position="397"/>
        <end position="620"/>
    </location>
</feature>
<dbReference type="NCBIfam" id="TIGR00229">
    <property type="entry name" value="sensory_box"/>
    <property type="match status" value="1"/>
</dbReference>
<evidence type="ECO:0000259" key="15">
    <source>
        <dbReference type="PROSITE" id="PS50110"/>
    </source>
</evidence>
<evidence type="ECO:0000256" key="7">
    <source>
        <dbReference type="ARBA" id="ARBA00022741"/>
    </source>
</evidence>
<dbReference type="InterPro" id="IPR003661">
    <property type="entry name" value="HisK_dim/P_dom"/>
</dbReference>
<dbReference type="Proteomes" id="UP000271339">
    <property type="component" value="Unassembled WGS sequence"/>
</dbReference>
<keyword evidence="19" id="KW-1185">Reference proteome</keyword>
<evidence type="ECO:0000313" key="19">
    <source>
        <dbReference type="Proteomes" id="UP000271339"/>
    </source>
</evidence>
<dbReference type="Pfam" id="PF02518">
    <property type="entry name" value="HATPase_c"/>
    <property type="match status" value="1"/>
</dbReference>
<keyword evidence="5 13" id="KW-0597">Phosphoprotein</keyword>
<feature type="domain" description="HPt" evidence="17">
    <location>
        <begin position="802"/>
        <end position="903"/>
    </location>
</feature>
<dbReference type="SMART" id="SM00448">
    <property type="entry name" value="REC"/>
    <property type="match status" value="1"/>
</dbReference>
<dbReference type="InterPro" id="IPR001789">
    <property type="entry name" value="Sig_transdc_resp-reg_receiver"/>
</dbReference>
<dbReference type="Pfam" id="PF00072">
    <property type="entry name" value="Response_reg"/>
    <property type="match status" value="1"/>
</dbReference>
<dbReference type="SUPFAM" id="SSF47226">
    <property type="entry name" value="Histidine-containing phosphotransfer domain, HPT domain"/>
    <property type="match status" value="1"/>
</dbReference>
<dbReference type="EC" id="2.7.13.3" evidence="3"/>
<dbReference type="PROSITE" id="PS50110">
    <property type="entry name" value="RESPONSE_REGULATORY"/>
    <property type="match status" value="1"/>
</dbReference>
<dbReference type="Gene3D" id="1.20.120.160">
    <property type="entry name" value="HPT domain"/>
    <property type="match status" value="1"/>
</dbReference>
<dbReference type="GO" id="GO:0000155">
    <property type="term" value="F:phosphorelay sensor kinase activity"/>
    <property type="evidence" value="ECO:0007669"/>
    <property type="project" value="InterPro"/>
</dbReference>
<dbReference type="CDD" id="cd00130">
    <property type="entry name" value="PAS"/>
    <property type="match status" value="1"/>
</dbReference>
<accession>A0A3L9YE43</accession>
<dbReference type="OrthoDB" id="9811889at2"/>
<comment type="caution">
    <text evidence="18">The sequence shown here is derived from an EMBL/GenBank/DDBJ whole genome shotgun (WGS) entry which is preliminary data.</text>
</comment>
<dbReference type="CDD" id="cd16922">
    <property type="entry name" value="HATPase_EvgS-ArcB-TorS-like"/>
    <property type="match status" value="1"/>
</dbReference>
<dbReference type="SUPFAM" id="SSF47384">
    <property type="entry name" value="Homodimeric domain of signal transducing histidine kinase"/>
    <property type="match status" value="1"/>
</dbReference>
<dbReference type="EMBL" id="REFC01000014">
    <property type="protein sequence ID" value="RMA57720.1"/>
    <property type="molecule type" value="Genomic_DNA"/>
</dbReference>
<proteinExistence type="predicted"/>
<dbReference type="Gene3D" id="3.40.50.2300">
    <property type="match status" value="1"/>
</dbReference>
<organism evidence="18 19">
    <name type="scientific">Ulvibacter antarcticus</name>
    <dbReference type="NCBI Taxonomy" id="442714"/>
    <lineage>
        <taxon>Bacteria</taxon>
        <taxon>Pseudomonadati</taxon>
        <taxon>Bacteroidota</taxon>
        <taxon>Flavobacteriia</taxon>
        <taxon>Flavobacteriales</taxon>
        <taxon>Flavobacteriaceae</taxon>
        <taxon>Ulvibacter</taxon>
    </lineage>
</organism>
<dbReference type="Pfam" id="PF13426">
    <property type="entry name" value="PAS_9"/>
    <property type="match status" value="1"/>
</dbReference>
<dbReference type="PROSITE" id="PS50109">
    <property type="entry name" value="HIS_KIN"/>
    <property type="match status" value="1"/>
</dbReference>
<reference evidence="18 19" key="1">
    <citation type="submission" date="2018-10" db="EMBL/GenBank/DDBJ databases">
        <title>Genomic Encyclopedia of Archaeal and Bacterial Type Strains, Phase II (KMG-II): from individual species to whole genera.</title>
        <authorList>
            <person name="Goeker M."/>
        </authorList>
    </citation>
    <scope>NUCLEOTIDE SEQUENCE [LARGE SCALE GENOMIC DNA]</scope>
    <source>
        <strain evidence="18 19">DSM 23424</strain>
    </source>
</reference>
<dbReference type="PRINTS" id="PR00344">
    <property type="entry name" value="BCTRLSENSOR"/>
</dbReference>
<gene>
    <name evidence="18" type="ORF">BXY75_2525</name>
</gene>
<dbReference type="SUPFAM" id="SSF55785">
    <property type="entry name" value="PYP-like sensor domain (PAS domain)"/>
    <property type="match status" value="1"/>
</dbReference>
<evidence type="ECO:0000256" key="3">
    <source>
        <dbReference type="ARBA" id="ARBA00012438"/>
    </source>
</evidence>
<dbReference type="InterPro" id="IPR000014">
    <property type="entry name" value="PAS"/>
</dbReference>
<evidence type="ECO:0000256" key="11">
    <source>
        <dbReference type="ARBA" id="ARBA00023136"/>
    </source>
</evidence>
<dbReference type="CDD" id="cd17546">
    <property type="entry name" value="REC_hyHK_CKI1_RcsC-like"/>
    <property type="match status" value="1"/>
</dbReference>
<dbReference type="PANTHER" id="PTHR45339">
    <property type="entry name" value="HYBRID SIGNAL TRANSDUCTION HISTIDINE KINASE J"/>
    <property type="match status" value="1"/>
</dbReference>
<dbReference type="GO" id="GO:0005524">
    <property type="term" value="F:ATP binding"/>
    <property type="evidence" value="ECO:0007669"/>
    <property type="project" value="UniProtKB-KW"/>
</dbReference>
<evidence type="ECO:0000256" key="9">
    <source>
        <dbReference type="ARBA" id="ARBA00022989"/>
    </source>
</evidence>
<protein>
    <recommendedName>
        <fullName evidence="3">histidine kinase</fullName>
        <ecNumber evidence="3">2.7.13.3</ecNumber>
    </recommendedName>
</protein>
<dbReference type="InterPro" id="IPR004358">
    <property type="entry name" value="Sig_transdc_His_kin-like_C"/>
</dbReference>
<dbReference type="Pfam" id="PF01627">
    <property type="entry name" value="Hpt"/>
    <property type="match status" value="1"/>
</dbReference>
<keyword evidence="10" id="KW-0902">Two-component regulatory system</keyword>
<dbReference type="InterPro" id="IPR036890">
    <property type="entry name" value="HATPase_C_sf"/>
</dbReference>
<feature type="modified residue" description="Phosphohistidine" evidence="12">
    <location>
        <position position="841"/>
    </location>
</feature>
<dbReference type="SUPFAM" id="SSF52172">
    <property type="entry name" value="CheY-like"/>
    <property type="match status" value="1"/>
</dbReference>